<dbReference type="Proteomes" id="UP000215289">
    <property type="component" value="Unassembled WGS sequence"/>
</dbReference>
<feature type="compositionally biased region" description="Low complexity" evidence="5">
    <location>
        <begin position="1"/>
        <end position="10"/>
    </location>
</feature>
<evidence type="ECO:0000256" key="4">
    <source>
        <dbReference type="ARBA" id="ARBA00023136"/>
    </source>
</evidence>
<feature type="transmembrane region" description="Helical" evidence="6">
    <location>
        <begin position="329"/>
        <end position="353"/>
    </location>
</feature>
<feature type="transmembrane region" description="Helical" evidence="6">
    <location>
        <begin position="441"/>
        <end position="463"/>
    </location>
</feature>
<evidence type="ECO:0000256" key="6">
    <source>
        <dbReference type="SAM" id="Phobius"/>
    </source>
</evidence>
<dbReference type="PANTHER" id="PTHR23502:SF64">
    <property type="entry name" value="TRANSPORTER, PUTATIVE (AFU_ORTHOLOGUE AFUA_3G11760)-RELATED"/>
    <property type="match status" value="1"/>
</dbReference>
<gene>
    <name evidence="8" type="ORF">CFD26_107946</name>
</gene>
<feature type="domain" description="Major facilitator superfamily (MFS) profile" evidence="7">
    <location>
        <begin position="74"/>
        <end position="495"/>
    </location>
</feature>
<dbReference type="FunFam" id="1.20.1250.20:FF:000354">
    <property type="entry name" value="MFS general substrate transporter"/>
    <property type="match status" value="1"/>
</dbReference>
<evidence type="ECO:0000256" key="5">
    <source>
        <dbReference type="SAM" id="MobiDB-lite"/>
    </source>
</evidence>
<keyword evidence="3 6" id="KW-1133">Transmembrane helix</keyword>
<feature type="compositionally biased region" description="Low complexity" evidence="5">
    <location>
        <begin position="24"/>
        <end position="33"/>
    </location>
</feature>
<dbReference type="GO" id="GO:0022857">
    <property type="term" value="F:transmembrane transporter activity"/>
    <property type="evidence" value="ECO:0007669"/>
    <property type="project" value="InterPro"/>
</dbReference>
<feature type="region of interest" description="Disordered" evidence="5">
    <location>
        <begin position="1"/>
        <end position="33"/>
    </location>
</feature>
<evidence type="ECO:0000259" key="7">
    <source>
        <dbReference type="PROSITE" id="PS50850"/>
    </source>
</evidence>
<evidence type="ECO:0000256" key="3">
    <source>
        <dbReference type="ARBA" id="ARBA00022989"/>
    </source>
</evidence>
<accession>A0A397H3I9</accession>
<dbReference type="InterPro" id="IPR020846">
    <property type="entry name" value="MFS_dom"/>
</dbReference>
<name>A0A397H3I9_9EURO</name>
<keyword evidence="9" id="KW-1185">Reference proteome</keyword>
<reference evidence="8 9" key="1">
    <citation type="submission" date="2018-08" db="EMBL/GenBank/DDBJ databases">
        <title>Draft genome sequences of two Aspergillus turcosus clinical strains isolated from bronchoalveolar lavage fluid: one azole-susceptible and the other azole-resistant.</title>
        <authorList>
            <person name="Parent-Michaud M."/>
            <person name="Dufresne P.J."/>
            <person name="Fournier E."/>
            <person name="Martineau C."/>
            <person name="Moreira S."/>
            <person name="Perkins V."/>
            <person name="De Repentigny L."/>
            <person name="Dufresne S.F."/>
        </authorList>
    </citation>
    <scope>NUCLEOTIDE SEQUENCE [LARGE SCALE GENOMIC DNA]</scope>
    <source>
        <strain evidence="8">HMR AF 1038</strain>
    </source>
</reference>
<feature type="transmembrane region" description="Helical" evidence="6">
    <location>
        <begin position="400"/>
        <end position="421"/>
    </location>
</feature>
<protein>
    <recommendedName>
        <fullName evidence="7">Major facilitator superfamily (MFS) profile domain-containing protein</fullName>
    </recommendedName>
</protein>
<evidence type="ECO:0000313" key="8">
    <source>
        <dbReference type="EMBL" id="RLL99853.1"/>
    </source>
</evidence>
<dbReference type="GO" id="GO:0005886">
    <property type="term" value="C:plasma membrane"/>
    <property type="evidence" value="ECO:0007669"/>
    <property type="project" value="TreeGrafter"/>
</dbReference>
<feature type="transmembrane region" description="Helical" evidence="6">
    <location>
        <begin position="231"/>
        <end position="251"/>
    </location>
</feature>
<dbReference type="Gene3D" id="1.20.1250.20">
    <property type="entry name" value="MFS general substrate transporter like domains"/>
    <property type="match status" value="1"/>
</dbReference>
<feature type="transmembrane region" description="Helical" evidence="6">
    <location>
        <begin position="374"/>
        <end position="394"/>
    </location>
</feature>
<dbReference type="SUPFAM" id="SSF103473">
    <property type="entry name" value="MFS general substrate transporter"/>
    <property type="match status" value="1"/>
</dbReference>
<dbReference type="Pfam" id="PF07690">
    <property type="entry name" value="MFS_1"/>
    <property type="match status" value="1"/>
</dbReference>
<evidence type="ECO:0000313" key="9">
    <source>
        <dbReference type="Proteomes" id="UP000215289"/>
    </source>
</evidence>
<keyword evidence="4 6" id="KW-0472">Membrane</keyword>
<feature type="transmembrane region" description="Helical" evidence="6">
    <location>
        <begin position="109"/>
        <end position="128"/>
    </location>
</feature>
<comment type="subcellular location">
    <subcellularLocation>
        <location evidence="1">Membrane</location>
        <topology evidence="1">Multi-pass membrane protein</topology>
    </subcellularLocation>
</comment>
<dbReference type="InterPro" id="IPR036259">
    <property type="entry name" value="MFS_trans_sf"/>
</dbReference>
<dbReference type="InterPro" id="IPR011701">
    <property type="entry name" value="MFS"/>
</dbReference>
<comment type="caution">
    <text evidence="8">The sequence shown here is derived from an EMBL/GenBank/DDBJ whole genome shotgun (WGS) entry which is preliminary data.</text>
</comment>
<evidence type="ECO:0000256" key="1">
    <source>
        <dbReference type="ARBA" id="ARBA00004141"/>
    </source>
</evidence>
<dbReference type="EMBL" id="NIDN02000024">
    <property type="protein sequence ID" value="RLL99853.1"/>
    <property type="molecule type" value="Genomic_DNA"/>
</dbReference>
<proteinExistence type="predicted"/>
<feature type="transmembrane region" description="Helical" evidence="6">
    <location>
        <begin position="475"/>
        <end position="494"/>
    </location>
</feature>
<dbReference type="OrthoDB" id="3066029at2759"/>
<dbReference type="PROSITE" id="PS50850">
    <property type="entry name" value="MFS"/>
    <property type="match status" value="1"/>
</dbReference>
<organism evidence="8 9">
    <name type="scientific">Aspergillus turcosus</name>
    <dbReference type="NCBI Taxonomy" id="1245748"/>
    <lineage>
        <taxon>Eukaryota</taxon>
        <taxon>Fungi</taxon>
        <taxon>Dikarya</taxon>
        <taxon>Ascomycota</taxon>
        <taxon>Pezizomycotina</taxon>
        <taxon>Eurotiomycetes</taxon>
        <taxon>Eurotiomycetidae</taxon>
        <taxon>Eurotiales</taxon>
        <taxon>Aspergillaceae</taxon>
        <taxon>Aspergillus</taxon>
        <taxon>Aspergillus subgen. Fumigati</taxon>
    </lineage>
</organism>
<dbReference type="STRING" id="1245748.A0A397H3I9"/>
<keyword evidence="2 6" id="KW-0812">Transmembrane</keyword>
<sequence length="519" mass="57143">MSDGSSLSSSTTQLPVEGSQVANSSYSSFPSSPKTLVQVQSQLVNHDSSTETDEYEEEDAEQYLRFSPSRKMAIVAILTYCAFLTPISSTAILTAVPELATTFGTTGDMINASNALYLASMAVSCLFWGPLSQVWGRRPIFILSGLLFWLSTAATALSPNLPSYFIFRVLAALQGTSSLVVGSSVIGDIYEPRARASALAWFLSGKHGVYVVANTPRRTQGIVVTFRHWRVIFWLLTALTGFAVLLIALFLPETIPRKSKAELAGHRLPRRMRMLWQRISPFPALLLPFSHPNIFITGLAAGALVWNQYALLTPIRYVLNPRFHLSSPIQAGLFYLAPGCGYLAGTFVGGRWADYTVKKYIKKRNGQRVSEDRLRSCLPYICIVTPGCLLVYGWTLEREVGGIAVPVVAMFLQGVAQMFCFPSLQSYCLDVMQPHGRSAEVVASSYVFRYVFAALGTGVVLPATQSLGVGWFNTISALFLVVSGVLVWLTVIYGPQWREAADLKYSRKTFEEKQARAEV</sequence>
<evidence type="ECO:0000256" key="2">
    <source>
        <dbReference type="ARBA" id="ARBA00022692"/>
    </source>
</evidence>
<feature type="transmembrane region" description="Helical" evidence="6">
    <location>
        <begin position="140"/>
        <end position="159"/>
    </location>
</feature>
<feature type="transmembrane region" description="Helical" evidence="6">
    <location>
        <begin position="72"/>
        <end position="97"/>
    </location>
</feature>
<dbReference type="AlphaFoldDB" id="A0A397H3I9"/>
<dbReference type="PANTHER" id="PTHR23502">
    <property type="entry name" value="MAJOR FACILITATOR SUPERFAMILY"/>
    <property type="match status" value="1"/>
</dbReference>
<feature type="transmembrane region" description="Helical" evidence="6">
    <location>
        <begin position="282"/>
        <end position="309"/>
    </location>
</feature>